<evidence type="ECO:0000313" key="10">
    <source>
        <dbReference type="EMBL" id="MFC7749563.1"/>
    </source>
</evidence>
<keyword evidence="11" id="KW-1185">Reference proteome</keyword>
<dbReference type="RefSeq" id="WP_138788383.1">
    <property type="nucleotide sequence ID" value="NZ_JBHTGQ010000014.1"/>
</dbReference>
<organism evidence="10 11">
    <name type="scientific">Paenibacillus thermoaerophilus</name>
    <dbReference type="NCBI Taxonomy" id="1215385"/>
    <lineage>
        <taxon>Bacteria</taxon>
        <taxon>Bacillati</taxon>
        <taxon>Bacillota</taxon>
        <taxon>Bacilli</taxon>
        <taxon>Bacillales</taxon>
        <taxon>Paenibacillaceae</taxon>
        <taxon>Paenibacillus</taxon>
    </lineage>
</organism>
<dbReference type="InterPro" id="IPR029044">
    <property type="entry name" value="Nucleotide-diphossugar_trans"/>
</dbReference>
<dbReference type="EMBL" id="JBHTGQ010000014">
    <property type="protein sequence ID" value="MFC7749563.1"/>
    <property type="molecule type" value="Genomic_DNA"/>
</dbReference>
<evidence type="ECO:0000259" key="9">
    <source>
        <dbReference type="Pfam" id="PF12804"/>
    </source>
</evidence>
<comment type="caution">
    <text evidence="10">The sequence shown here is derived from an EMBL/GenBank/DDBJ whole genome shotgun (WGS) entry which is preliminary data.</text>
</comment>
<sequence length="226" mass="24217">MNGLTGLILAGDPEAAGGTGRIALTLMEGEPVVCRQVKEMRKVCDEVIVAAPNAMPFLKVLDPQVRLITDYEPSRGPLSGMYAGLCLAKRSRVWVVGCDRPYLSADAARLLAERLGEADAAIPQLPDGPHPLHAVYAKRCADRVWSLIAEGGRKPAALPDVLVWKAVTADAFAERGIPLQFAETWRPHSAADGPEAWRRDANNGEDGAGNDRSEPLFPRDCGGNAV</sequence>
<gene>
    <name evidence="10" type="ORF">ACFQWB_06350</name>
</gene>
<keyword evidence="5" id="KW-0460">Magnesium</keyword>
<evidence type="ECO:0000256" key="7">
    <source>
        <dbReference type="ARBA" id="ARBA00023150"/>
    </source>
</evidence>
<feature type="domain" description="MobA-like NTP transferase" evidence="9">
    <location>
        <begin position="7"/>
        <end position="153"/>
    </location>
</feature>
<feature type="region of interest" description="Disordered" evidence="8">
    <location>
        <begin position="188"/>
        <end position="226"/>
    </location>
</feature>
<dbReference type="PANTHER" id="PTHR19136:SF81">
    <property type="entry name" value="MOLYBDENUM COFACTOR GUANYLYLTRANSFERASE"/>
    <property type="match status" value="1"/>
</dbReference>
<evidence type="ECO:0000313" key="11">
    <source>
        <dbReference type="Proteomes" id="UP001596528"/>
    </source>
</evidence>
<dbReference type="InterPro" id="IPR025877">
    <property type="entry name" value="MobA-like_NTP_Trfase"/>
</dbReference>
<dbReference type="PANTHER" id="PTHR19136">
    <property type="entry name" value="MOLYBDENUM COFACTOR GUANYLYLTRANSFERASE"/>
    <property type="match status" value="1"/>
</dbReference>
<keyword evidence="2" id="KW-0808">Transferase</keyword>
<evidence type="ECO:0000256" key="8">
    <source>
        <dbReference type="SAM" id="MobiDB-lite"/>
    </source>
</evidence>
<dbReference type="CDD" id="cd02503">
    <property type="entry name" value="MobA"/>
    <property type="match status" value="1"/>
</dbReference>
<dbReference type="SUPFAM" id="SSF53448">
    <property type="entry name" value="Nucleotide-diphospho-sugar transferases"/>
    <property type="match status" value="1"/>
</dbReference>
<name>A0ABW2V5K1_9BACL</name>
<evidence type="ECO:0000256" key="3">
    <source>
        <dbReference type="ARBA" id="ARBA00022723"/>
    </source>
</evidence>
<keyword evidence="7" id="KW-0501">Molybdenum cofactor biosynthesis</keyword>
<dbReference type="GO" id="GO:0016779">
    <property type="term" value="F:nucleotidyltransferase activity"/>
    <property type="evidence" value="ECO:0007669"/>
    <property type="project" value="UniProtKB-KW"/>
</dbReference>
<keyword evidence="1" id="KW-0963">Cytoplasm</keyword>
<evidence type="ECO:0000256" key="5">
    <source>
        <dbReference type="ARBA" id="ARBA00022842"/>
    </source>
</evidence>
<protein>
    <submittedName>
        <fullName evidence="10">Molybdenum cofactor guanylyltransferase</fullName>
    </submittedName>
</protein>
<evidence type="ECO:0000256" key="4">
    <source>
        <dbReference type="ARBA" id="ARBA00022741"/>
    </source>
</evidence>
<keyword evidence="6" id="KW-0342">GTP-binding</keyword>
<evidence type="ECO:0000256" key="1">
    <source>
        <dbReference type="ARBA" id="ARBA00022490"/>
    </source>
</evidence>
<proteinExistence type="predicted"/>
<dbReference type="Pfam" id="PF12804">
    <property type="entry name" value="NTP_transf_3"/>
    <property type="match status" value="1"/>
</dbReference>
<dbReference type="Proteomes" id="UP001596528">
    <property type="component" value="Unassembled WGS sequence"/>
</dbReference>
<keyword evidence="4" id="KW-0547">Nucleotide-binding</keyword>
<keyword evidence="3" id="KW-0479">Metal-binding</keyword>
<dbReference type="Gene3D" id="3.90.550.10">
    <property type="entry name" value="Spore Coat Polysaccharide Biosynthesis Protein SpsA, Chain A"/>
    <property type="match status" value="1"/>
</dbReference>
<evidence type="ECO:0000256" key="2">
    <source>
        <dbReference type="ARBA" id="ARBA00022679"/>
    </source>
</evidence>
<keyword evidence="10" id="KW-0548">Nucleotidyltransferase</keyword>
<dbReference type="InterPro" id="IPR013482">
    <property type="entry name" value="Molybde_CF_guanTrfase"/>
</dbReference>
<reference evidence="11" key="1">
    <citation type="journal article" date="2019" name="Int. J. Syst. Evol. Microbiol.">
        <title>The Global Catalogue of Microorganisms (GCM) 10K type strain sequencing project: providing services to taxonomists for standard genome sequencing and annotation.</title>
        <authorList>
            <consortium name="The Broad Institute Genomics Platform"/>
            <consortium name="The Broad Institute Genome Sequencing Center for Infectious Disease"/>
            <person name="Wu L."/>
            <person name="Ma J."/>
        </authorList>
    </citation>
    <scope>NUCLEOTIDE SEQUENCE [LARGE SCALE GENOMIC DNA]</scope>
    <source>
        <strain evidence="11">JCM 18657</strain>
    </source>
</reference>
<evidence type="ECO:0000256" key="6">
    <source>
        <dbReference type="ARBA" id="ARBA00023134"/>
    </source>
</evidence>
<accession>A0ABW2V5K1</accession>